<feature type="signal peptide" evidence="2">
    <location>
        <begin position="1"/>
        <end position="22"/>
    </location>
</feature>
<dbReference type="RefSeq" id="WP_274353776.1">
    <property type="nucleotide sequence ID" value="NZ_JAQZSM010000025.1"/>
</dbReference>
<reference evidence="3" key="1">
    <citation type="submission" date="2023-02" db="EMBL/GenBank/DDBJ databases">
        <title>Description of Roseinatronobacter alkalisoli sp. nov., an alkaliphilic bacerium isolated from soda soil.</title>
        <authorList>
            <person name="Wei W."/>
        </authorList>
    </citation>
    <scope>NUCLEOTIDE SEQUENCE</scope>
    <source>
        <strain evidence="3">HJB301</strain>
    </source>
</reference>
<gene>
    <name evidence="3" type="ORF">PUT78_18625</name>
</gene>
<dbReference type="PANTHER" id="PTHR42928">
    <property type="entry name" value="TRICARBOXYLATE-BINDING PROTEIN"/>
    <property type="match status" value="1"/>
</dbReference>
<sequence>MISRKLVLAVAGLSLMAGSAFAQDWPSKPVTMIVPYNPGGTTDILARLAADAIAAAIGQPVVIENKPGAGGVVGATLAAGAPNDGYTIFFGNNATNVVQPVINPAVSYSATDSFDGIATTADSLVFIGVNADTRAADLASFVEYLKENNVKYGSAGIGSMGQFSTEYFLQQTGTTATHIPYAGSNDAVTAILSGEIGFMADPAVTRQIDNDMMNVIAALSDDRHPAYPDVPTAKEQGFDVSIVGWFGVFAPAGTDPAIIAQMSAPLEDLLASESYQQQVLTMGLLPMYRDPAATDAVVESDLEIFVNIRDAAGISIN</sequence>
<organism evidence="3 4">
    <name type="scientific">Roseinatronobacter alkalisoli</name>
    <dbReference type="NCBI Taxonomy" id="3028235"/>
    <lineage>
        <taxon>Bacteria</taxon>
        <taxon>Pseudomonadati</taxon>
        <taxon>Pseudomonadota</taxon>
        <taxon>Alphaproteobacteria</taxon>
        <taxon>Rhodobacterales</taxon>
        <taxon>Paracoccaceae</taxon>
        <taxon>Roseinatronobacter</taxon>
    </lineage>
</organism>
<dbReference type="InterPro" id="IPR042100">
    <property type="entry name" value="Bug_dom1"/>
</dbReference>
<feature type="chain" id="PRO_5045840631" evidence="2">
    <location>
        <begin position="23"/>
        <end position="317"/>
    </location>
</feature>
<dbReference type="Pfam" id="PF03401">
    <property type="entry name" value="TctC"/>
    <property type="match status" value="1"/>
</dbReference>
<evidence type="ECO:0000256" key="2">
    <source>
        <dbReference type="SAM" id="SignalP"/>
    </source>
</evidence>
<keyword evidence="2" id="KW-0732">Signal</keyword>
<dbReference type="SUPFAM" id="SSF53850">
    <property type="entry name" value="Periplasmic binding protein-like II"/>
    <property type="match status" value="1"/>
</dbReference>
<dbReference type="PANTHER" id="PTHR42928:SF5">
    <property type="entry name" value="BLR1237 PROTEIN"/>
    <property type="match status" value="1"/>
</dbReference>
<name>A0ABT5TDA8_9RHOB</name>
<dbReference type="CDD" id="cd07012">
    <property type="entry name" value="PBP2_Bug_TTT"/>
    <property type="match status" value="1"/>
</dbReference>
<dbReference type="Gene3D" id="3.40.190.10">
    <property type="entry name" value="Periplasmic binding protein-like II"/>
    <property type="match status" value="1"/>
</dbReference>
<dbReference type="EMBL" id="JAQZSM010000025">
    <property type="protein sequence ID" value="MDD7973103.1"/>
    <property type="molecule type" value="Genomic_DNA"/>
</dbReference>
<comment type="similarity">
    <text evidence="1">Belongs to the UPF0065 (bug) family.</text>
</comment>
<dbReference type="Proteomes" id="UP001431784">
    <property type="component" value="Unassembled WGS sequence"/>
</dbReference>
<keyword evidence="4" id="KW-1185">Reference proteome</keyword>
<dbReference type="InterPro" id="IPR005064">
    <property type="entry name" value="BUG"/>
</dbReference>
<proteinExistence type="inferred from homology"/>
<evidence type="ECO:0000256" key="1">
    <source>
        <dbReference type="ARBA" id="ARBA00006987"/>
    </source>
</evidence>
<accession>A0ABT5TDA8</accession>
<dbReference type="Gene3D" id="3.40.190.150">
    <property type="entry name" value="Bordetella uptake gene, domain 1"/>
    <property type="match status" value="1"/>
</dbReference>
<evidence type="ECO:0000313" key="4">
    <source>
        <dbReference type="Proteomes" id="UP001431784"/>
    </source>
</evidence>
<dbReference type="PIRSF" id="PIRSF017082">
    <property type="entry name" value="YflP"/>
    <property type="match status" value="1"/>
</dbReference>
<evidence type="ECO:0000313" key="3">
    <source>
        <dbReference type="EMBL" id="MDD7973103.1"/>
    </source>
</evidence>
<comment type="caution">
    <text evidence="3">The sequence shown here is derived from an EMBL/GenBank/DDBJ whole genome shotgun (WGS) entry which is preliminary data.</text>
</comment>
<protein>
    <submittedName>
        <fullName evidence="3">Tripartite tricarboxylate transporter substrate binding protein</fullName>
    </submittedName>
</protein>